<dbReference type="GO" id="GO:0005975">
    <property type="term" value="P:carbohydrate metabolic process"/>
    <property type="evidence" value="ECO:0007669"/>
    <property type="project" value="InterPro"/>
</dbReference>
<keyword evidence="3" id="KW-1185">Reference proteome</keyword>
<dbReference type="AlphaFoldDB" id="A0A317ZI80"/>
<protein>
    <recommendedName>
        <fullName evidence="4">PDZ domain-containing protein</fullName>
    </recommendedName>
</protein>
<keyword evidence="1" id="KW-0732">Signal</keyword>
<evidence type="ECO:0000256" key="1">
    <source>
        <dbReference type="SAM" id="SignalP"/>
    </source>
</evidence>
<sequence>MQNLIQYFSHPLFISLGLLLPSLATAAGNNNAGPDQVYQLRPAEDKERAFGHVGATGIFARIYPGVEVRVESLIEGSPADGKFAVGDILTGVNGVQLQGKNPFVVLGNALTEAEATNGKLTFDVRSPEGKATRKQTITIPVYGPYSETWPLDCAKSDKIVREAAEFFSDPKWLQDTGMPGALTALFLLSTGDDKYLPTVKAYFDNFPDKVEQIGKHTWNNGYNGIACAEYYLRTGDKSVLPIIQYYADDAERRQKFGVGWIHWGDGVNPRYVAGGLMNPAGAQVLTTLLLAKECGVDVDEDTLLGSLRYFYRFAGKGTVPYGDHRGEGALGSNGKDGMIAAAMQIACGSSGDTTIYEEARKHLGLSMMTSYSGLVVGHGDKGRGDAIWRSLVSHYLMDLRPEQYRTAMDRLKWWHDLSRLPSGALEFATLEWRNGDLGSSGAGVGLSYTAPRKTLRITGAPRTEHSVDYKLPEQLWGTEADLAFHSIDHNPKYYNYGGEEPTHIPYWTFGSAYWTPEWDPEVHTREKMLKNVYHRRYMIRAQAAKAMLVMGRLDDLENLLSDPDPRVRRAGIDGLIDYRYWFAMGKNPVKPEQFTPGMLKAVRRMLSDPEESWWVVDGALMLLKQASAEEIIAMLPLIKPWTQHSDWWLREDAFVALSGTEKDPEHYQKVLPLMLDILANEYHTMPRGRMLNHFNAMLRKHGEKSDIGSTIVAGLKDSVQESEIKDGLRAPEGAWNVMQAAKLCLERDPSTAMAVAEMIRQRMDSFDTGSLITLVGTPNSNARVPKNGLYPALETLQGDQHDALVDALYGTYREEFIARIKQEERPYDQALVDTLIDLTQLKEDAAGWQPLGTLKPEDRIWRFTTFDPMREEDEMHPRERKRFRRVQMAQQLDGWQNVDFDDRAWRTGRGPIGKGPDEFRGVQIPNVTDWGEGEFIIMRTTFEVEDLDYDAFRLRILARQGYDVYLNGKLVENYVWWKDMPAYRRFPLSPQEAKLLKKGTNVLAAYGNMEYHKKTKEPAAQMDLYVEGLRLSDIIGD</sequence>
<organism evidence="2 3">
    <name type="scientific">Coraliomargarita sinensis</name>
    <dbReference type="NCBI Taxonomy" id="2174842"/>
    <lineage>
        <taxon>Bacteria</taxon>
        <taxon>Pseudomonadati</taxon>
        <taxon>Verrucomicrobiota</taxon>
        <taxon>Opitutia</taxon>
        <taxon>Puniceicoccales</taxon>
        <taxon>Coraliomargaritaceae</taxon>
        <taxon>Coraliomargarita</taxon>
    </lineage>
</organism>
<dbReference type="RefSeq" id="WP_110130487.1">
    <property type="nucleotide sequence ID" value="NZ_QHJQ01000003.1"/>
</dbReference>
<evidence type="ECO:0008006" key="4">
    <source>
        <dbReference type="Google" id="ProtNLM"/>
    </source>
</evidence>
<dbReference type="EMBL" id="QHJQ01000003">
    <property type="protein sequence ID" value="PXA04682.1"/>
    <property type="molecule type" value="Genomic_DNA"/>
</dbReference>
<evidence type="ECO:0000313" key="2">
    <source>
        <dbReference type="EMBL" id="PXA04682.1"/>
    </source>
</evidence>
<comment type="caution">
    <text evidence="2">The sequence shown here is derived from an EMBL/GenBank/DDBJ whole genome shotgun (WGS) entry which is preliminary data.</text>
</comment>
<dbReference type="InterPro" id="IPR008928">
    <property type="entry name" value="6-hairpin_glycosidase_sf"/>
</dbReference>
<dbReference type="Gene3D" id="2.60.120.260">
    <property type="entry name" value="Galactose-binding domain-like"/>
    <property type="match status" value="1"/>
</dbReference>
<gene>
    <name evidence="2" type="ORF">DDZ13_05790</name>
</gene>
<dbReference type="SUPFAM" id="SSF48208">
    <property type="entry name" value="Six-hairpin glycosidases"/>
    <property type="match status" value="1"/>
</dbReference>
<feature type="chain" id="PRO_5016282708" description="PDZ domain-containing protein" evidence="1">
    <location>
        <begin position="27"/>
        <end position="1037"/>
    </location>
</feature>
<feature type="signal peptide" evidence="1">
    <location>
        <begin position="1"/>
        <end position="26"/>
    </location>
</feature>
<proteinExistence type="predicted"/>
<dbReference type="InterPro" id="IPR016024">
    <property type="entry name" value="ARM-type_fold"/>
</dbReference>
<accession>A0A317ZI80</accession>
<dbReference type="SUPFAM" id="SSF50156">
    <property type="entry name" value="PDZ domain-like"/>
    <property type="match status" value="1"/>
</dbReference>
<dbReference type="InterPro" id="IPR011989">
    <property type="entry name" value="ARM-like"/>
</dbReference>
<evidence type="ECO:0000313" key="3">
    <source>
        <dbReference type="Proteomes" id="UP000247099"/>
    </source>
</evidence>
<dbReference type="Pfam" id="PF19805">
    <property type="entry name" value="DUF6288"/>
    <property type="match status" value="1"/>
</dbReference>
<dbReference type="InterPro" id="IPR046255">
    <property type="entry name" value="DUF6288"/>
</dbReference>
<dbReference type="SUPFAM" id="SSF48371">
    <property type="entry name" value="ARM repeat"/>
    <property type="match status" value="1"/>
</dbReference>
<name>A0A317ZI80_9BACT</name>
<dbReference type="InParanoid" id="A0A317ZI80"/>
<dbReference type="InterPro" id="IPR036034">
    <property type="entry name" value="PDZ_sf"/>
</dbReference>
<dbReference type="OrthoDB" id="206809at2"/>
<dbReference type="Proteomes" id="UP000247099">
    <property type="component" value="Unassembled WGS sequence"/>
</dbReference>
<reference evidence="2 3" key="1">
    <citation type="submission" date="2018-05" db="EMBL/GenBank/DDBJ databases">
        <title>Coraliomargarita sinensis sp. nov., isolated from a marine solar saltern.</title>
        <authorList>
            <person name="Zhou L.Y."/>
        </authorList>
    </citation>
    <scope>NUCLEOTIDE SEQUENCE [LARGE SCALE GENOMIC DNA]</scope>
    <source>
        <strain evidence="2 3">WN38</strain>
    </source>
</reference>
<dbReference type="Gene3D" id="1.25.10.10">
    <property type="entry name" value="Leucine-rich Repeat Variant"/>
    <property type="match status" value="1"/>
</dbReference>